<dbReference type="EMBL" id="JARKIB010000083">
    <property type="protein sequence ID" value="KAJ7745331.1"/>
    <property type="molecule type" value="Genomic_DNA"/>
</dbReference>
<keyword evidence="3" id="KW-1185">Reference proteome</keyword>
<reference evidence="2" key="1">
    <citation type="submission" date="2023-03" db="EMBL/GenBank/DDBJ databases">
        <title>Massive genome expansion in bonnet fungi (Mycena s.s.) driven by repeated elements and novel gene families across ecological guilds.</title>
        <authorList>
            <consortium name="Lawrence Berkeley National Laboratory"/>
            <person name="Harder C.B."/>
            <person name="Miyauchi S."/>
            <person name="Viragh M."/>
            <person name="Kuo A."/>
            <person name="Thoen E."/>
            <person name="Andreopoulos B."/>
            <person name="Lu D."/>
            <person name="Skrede I."/>
            <person name="Drula E."/>
            <person name="Henrissat B."/>
            <person name="Morin E."/>
            <person name="Kohler A."/>
            <person name="Barry K."/>
            <person name="LaButti K."/>
            <person name="Morin E."/>
            <person name="Salamov A."/>
            <person name="Lipzen A."/>
            <person name="Mereny Z."/>
            <person name="Hegedus B."/>
            <person name="Baldrian P."/>
            <person name="Stursova M."/>
            <person name="Weitz H."/>
            <person name="Taylor A."/>
            <person name="Grigoriev I.V."/>
            <person name="Nagy L.G."/>
            <person name="Martin F."/>
            <person name="Kauserud H."/>
        </authorList>
    </citation>
    <scope>NUCLEOTIDE SEQUENCE</scope>
    <source>
        <strain evidence="2">CBHHK182m</strain>
    </source>
</reference>
<evidence type="ECO:0000313" key="3">
    <source>
        <dbReference type="Proteomes" id="UP001215598"/>
    </source>
</evidence>
<proteinExistence type="predicted"/>
<feature type="compositionally biased region" description="Basic and acidic residues" evidence="1">
    <location>
        <begin position="310"/>
        <end position="319"/>
    </location>
</feature>
<gene>
    <name evidence="2" type="ORF">B0H16DRAFT_1856285</name>
</gene>
<evidence type="ECO:0000256" key="1">
    <source>
        <dbReference type="SAM" id="MobiDB-lite"/>
    </source>
</evidence>
<feature type="compositionally biased region" description="Basic and acidic residues" evidence="1">
    <location>
        <begin position="331"/>
        <end position="351"/>
    </location>
</feature>
<dbReference type="AlphaFoldDB" id="A0AAD7IKJ6"/>
<organism evidence="2 3">
    <name type="scientific">Mycena metata</name>
    <dbReference type="NCBI Taxonomy" id="1033252"/>
    <lineage>
        <taxon>Eukaryota</taxon>
        <taxon>Fungi</taxon>
        <taxon>Dikarya</taxon>
        <taxon>Basidiomycota</taxon>
        <taxon>Agaricomycotina</taxon>
        <taxon>Agaricomycetes</taxon>
        <taxon>Agaricomycetidae</taxon>
        <taxon>Agaricales</taxon>
        <taxon>Marasmiineae</taxon>
        <taxon>Mycenaceae</taxon>
        <taxon>Mycena</taxon>
    </lineage>
</organism>
<accession>A0AAD7IKJ6</accession>
<feature type="region of interest" description="Disordered" evidence="1">
    <location>
        <begin position="261"/>
        <end position="280"/>
    </location>
</feature>
<feature type="compositionally biased region" description="Polar residues" evidence="1">
    <location>
        <begin position="293"/>
        <end position="303"/>
    </location>
</feature>
<feature type="region of interest" description="Disordered" evidence="1">
    <location>
        <begin position="292"/>
        <end position="351"/>
    </location>
</feature>
<comment type="caution">
    <text evidence="2">The sequence shown here is derived from an EMBL/GenBank/DDBJ whole genome shotgun (WGS) entry which is preliminary data.</text>
</comment>
<protein>
    <submittedName>
        <fullName evidence="2">Uncharacterized protein</fullName>
    </submittedName>
</protein>
<name>A0AAD7IKJ6_9AGAR</name>
<evidence type="ECO:0000313" key="2">
    <source>
        <dbReference type="EMBL" id="KAJ7745331.1"/>
    </source>
</evidence>
<dbReference type="Proteomes" id="UP001215598">
    <property type="component" value="Unassembled WGS sequence"/>
</dbReference>
<sequence length="351" mass="38543">MVFSSSFHRNGLLRTKEYLASSLCLSSVEWASSGRGNTLATIMPGPLDPDGPAAPDAVLMAVGIVSDSLQLKVTPAGNWSTYARDTFKFSKEFSATKYTFVLTKPNMTLSLQDAQSDEIERERLAITALKKIQNLTSKTKLNKWLIEQDGSDDAIRFAFNVFEKKDTSNSETDTDISAWPVPTECREELAKIVDSHVVRDFLVFDVDGSRVAALDIKSKLQGALVECSFTLNHHLFPDYDSFSGIIQQVLILRAAQVKPASPYKSATRPHRPTTLSPQQVHAEEQAVKAFTLPISSAGPSNFPTSPPKRKASEEPEGSKAKRVTTGTDGNETIKEKESSDDANKKTANKRD</sequence>